<protein>
    <submittedName>
        <fullName evidence="1">Uncharacterized protein</fullName>
    </submittedName>
</protein>
<organism evidence="1 2">
    <name type="scientific">Pseudomonas phage vB_PaeM-G11</name>
    <dbReference type="NCBI Taxonomy" id="3034915"/>
    <lineage>
        <taxon>Viruses</taxon>
        <taxon>Duplodnaviria</taxon>
        <taxon>Heunggongvirae</taxon>
        <taxon>Uroviricota</taxon>
        <taxon>Caudoviricetes</taxon>
        <taxon>Autographivirales</taxon>
        <taxon>Autotranscriptaviridae</taxon>
        <taxon>Studiervirinae</taxon>
        <taxon>Gundecimvirus</taxon>
        <taxon>Gundecimvirus MG11</taxon>
    </lineage>
</organism>
<dbReference type="EMBL" id="OQ622254">
    <property type="protein sequence ID" value="WEM05592.1"/>
    <property type="molecule type" value="Genomic_DNA"/>
</dbReference>
<evidence type="ECO:0000313" key="1">
    <source>
        <dbReference type="EMBL" id="WEM05592.1"/>
    </source>
</evidence>
<name>A0AAF0CXF3_9CAUD</name>
<accession>A0AAF0CXF3</accession>
<proteinExistence type="predicted"/>
<sequence length="111" mass="12560">MQCPLPELHMTSERLHELAPVRTHSDLMRTILKGLSELAQGGVITRKGGALGVYFADQTVIAEEYHYVDSMNRERVALKFGSWLCLALALKVSREDTRLVLLQAVKRHPIY</sequence>
<evidence type="ECO:0000313" key="2">
    <source>
        <dbReference type="Proteomes" id="UP001219920"/>
    </source>
</evidence>
<dbReference type="Proteomes" id="UP001219920">
    <property type="component" value="Segment"/>
</dbReference>
<keyword evidence="2" id="KW-1185">Reference proteome</keyword>
<reference evidence="1" key="1">
    <citation type="submission" date="2023-03" db="EMBL/GenBank/DDBJ databases">
        <title>A Pseudomonas lysogenic bacteriophage crossing the Antarctic and Arctic, representing a new genus of Autographiviridae.</title>
        <authorList>
            <person name="Liu Z."/>
        </authorList>
    </citation>
    <scope>NUCLEOTIDE SEQUENCE</scope>
</reference>